<evidence type="ECO:0000259" key="13">
    <source>
        <dbReference type="PROSITE" id="PS50011"/>
    </source>
</evidence>
<dbReference type="InterPro" id="IPR000719">
    <property type="entry name" value="Prot_kinase_dom"/>
</dbReference>
<dbReference type="CDD" id="cd14005">
    <property type="entry name" value="STKc_PIM"/>
    <property type="match status" value="1"/>
</dbReference>
<dbReference type="CTD" id="9825843"/>
<keyword evidence="4" id="KW-0808">Transferase</keyword>
<dbReference type="GeneID" id="9825843"/>
<feature type="binding site" evidence="11">
    <location>
        <position position="158"/>
    </location>
    <ligand>
        <name>ATP</name>
        <dbReference type="ChEBI" id="CHEBI:30616"/>
    </ligand>
</feature>
<feature type="compositionally biased region" description="Polar residues" evidence="12">
    <location>
        <begin position="430"/>
        <end position="440"/>
    </location>
</feature>
<dbReference type="PROSITE" id="PS00108">
    <property type="entry name" value="PROTEIN_KINASE_ST"/>
    <property type="match status" value="1"/>
</dbReference>
<comment type="catalytic activity">
    <reaction evidence="9">
        <text>L-threonyl-[protein] + ATP = O-phospho-L-threonyl-[protein] + ADP + H(+)</text>
        <dbReference type="Rhea" id="RHEA:46608"/>
        <dbReference type="Rhea" id="RHEA-COMP:11060"/>
        <dbReference type="Rhea" id="RHEA-COMP:11605"/>
        <dbReference type="ChEBI" id="CHEBI:15378"/>
        <dbReference type="ChEBI" id="CHEBI:30013"/>
        <dbReference type="ChEBI" id="CHEBI:30616"/>
        <dbReference type="ChEBI" id="CHEBI:61977"/>
        <dbReference type="ChEBI" id="CHEBI:456216"/>
        <dbReference type="EC" id="2.7.11.1"/>
    </reaction>
</comment>
<evidence type="ECO:0000256" key="12">
    <source>
        <dbReference type="SAM" id="MobiDB-lite"/>
    </source>
</evidence>
<dbReference type="OMA" id="WFLHSLY"/>
<sequence>MNQKVTDNYSLHSSFSSSPSASSYVISVGLHTYCSDFSLIFIVFQLSEFFLCYYINIPKSTKRPVSFQFKITRQPTHSSPGASGTNNTPMTLPVLAKKMKKLASLQFFNLKLLLNGESSRGFSKFKKNYKLKAELGRGGFGVVYRAVRTCDNTLVAVKFIERSNVKEWARINGEQVPMEICMLAKCSKIRGVIRLLDWYSIPEGFLIVMERPYPCIDMFDFIKGQGKISEEMARFLFRQIAVTVHECVQNRVLHRDLKDENVVIDLVTGSTKLIDFGAATVLRRSQYSDFQGTRLYCPPEWFLHSLYLGREAAVWSLGVLLYNSLNGRLPFRNEKDICTAHLLGPLPFFVPASAEVKDLISKCLTFDPFQRCSLEAILNHPWMKQPSLSWELLTKNKNQKKTTEKMDKSDDHHSETLGEQSETEEERSHPTTVSICNQPGSADEGVGSSASSLHTPPKKQHKEHRMAKTSLLAPPTSIEMKAAVQASKTPTQFNVHTALKNQRQIKKHHSPQAPNSTVLTALRRAMSREAQNRISGVFSQD</sequence>
<dbReference type="eggNOG" id="KOG0583">
    <property type="taxonomic scope" value="Eukaryota"/>
</dbReference>
<comment type="catalytic activity">
    <reaction evidence="10">
        <text>L-seryl-[protein] + ATP = O-phospho-L-seryl-[protein] + ADP + H(+)</text>
        <dbReference type="Rhea" id="RHEA:17989"/>
        <dbReference type="Rhea" id="RHEA-COMP:9863"/>
        <dbReference type="Rhea" id="RHEA-COMP:11604"/>
        <dbReference type="ChEBI" id="CHEBI:15378"/>
        <dbReference type="ChEBI" id="CHEBI:29999"/>
        <dbReference type="ChEBI" id="CHEBI:30616"/>
        <dbReference type="ChEBI" id="CHEBI:83421"/>
        <dbReference type="ChEBI" id="CHEBI:456216"/>
        <dbReference type="EC" id="2.7.11.1"/>
    </reaction>
</comment>
<evidence type="ECO:0000256" key="11">
    <source>
        <dbReference type="PROSITE-ProRule" id="PRU10141"/>
    </source>
</evidence>
<dbReference type="EC" id="2.7.11.1" evidence="2"/>
<dbReference type="PROSITE" id="PS50011">
    <property type="entry name" value="PROTEIN_KINASE_DOM"/>
    <property type="match status" value="1"/>
</dbReference>
<dbReference type="InterPro" id="IPR017441">
    <property type="entry name" value="Protein_kinase_ATP_BS"/>
</dbReference>
<evidence type="ECO:0000256" key="7">
    <source>
        <dbReference type="ARBA" id="ARBA00022840"/>
    </source>
</evidence>
<proteinExistence type="predicted"/>
<keyword evidence="7 11" id="KW-0067">ATP-binding</keyword>
<dbReference type="GO" id="GO:0051963">
    <property type="term" value="P:regulation of synapse assembly"/>
    <property type="evidence" value="ECO:0007669"/>
    <property type="project" value="EnsemblMetazoa"/>
</dbReference>
<gene>
    <name evidence="14" type="primary">Cre-prk-2</name>
    <name evidence="14" type="ORF">CRE_25181</name>
</gene>
<evidence type="ECO:0000256" key="9">
    <source>
        <dbReference type="ARBA" id="ARBA00047899"/>
    </source>
</evidence>
<dbReference type="InterPro" id="IPR011009">
    <property type="entry name" value="Kinase-like_dom_sf"/>
</dbReference>
<dbReference type="FunFam" id="1.10.510.10:FF:000708">
    <property type="entry name" value="serine/threonine-protein kinase par-1-like"/>
    <property type="match status" value="1"/>
</dbReference>
<evidence type="ECO:0000256" key="10">
    <source>
        <dbReference type="ARBA" id="ARBA00048679"/>
    </source>
</evidence>
<dbReference type="STRING" id="31234.E3LTD3"/>
<dbReference type="GO" id="GO:0004674">
    <property type="term" value="F:protein serine/threonine kinase activity"/>
    <property type="evidence" value="ECO:0007669"/>
    <property type="project" value="UniProtKB-KW"/>
</dbReference>
<protein>
    <recommendedName>
        <fullName evidence="2">non-specific serine/threonine protein kinase</fullName>
        <ecNumber evidence="2">2.7.11.1</ecNumber>
    </recommendedName>
</protein>
<keyword evidence="3" id="KW-0723">Serine/threonine-protein kinase</keyword>
<dbReference type="KEGG" id="crq:GCK72_009666"/>
<evidence type="ECO:0000313" key="14">
    <source>
        <dbReference type="EMBL" id="EFP09298.1"/>
    </source>
</evidence>
<organism evidence="15">
    <name type="scientific">Caenorhabditis remanei</name>
    <name type="common">Caenorhabditis vulgaris</name>
    <dbReference type="NCBI Taxonomy" id="31234"/>
    <lineage>
        <taxon>Eukaryota</taxon>
        <taxon>Metazoa</taxon>
        <taxon>Ecdysozoa</taxon>
        <taxon>Nematoda</taxon>
        <taxon>Chromadorea</taxon>
        <taxon>Rhabditida</taxon>
        <taxon>Rhabditina</taxon>
        <taxon>Rhabditomorpha</taxon>
        <taxon>Rhabditoidea</taxon>
        <taxon>Rhabditidae</taxon>
        <taxon>Peloderinae</taxon>
        <taxon>Caenorhabditis</taxon>
    </lineage>
</organism>
<evidence type="ECO:0000313" key="15">
    <source>
        <dbReference type="Proteomes" id="UP000008281"/>
    </source>
</evidence>
<name>E3LTD3_CAERE</name>
<reference evidence="14" key="1">
    <citation type="submission" date="2007-07" db="EMBL/GenBank/DDBJ databases">
        <title>PCAP assembly of the Caenorhabditis remanei genome.</title>
        <authorList>
            <consortium name="The Caenorhabditis remanei Sequencing Consortium"/>
            <person name="Wilson R.K."/>
        </authorList>
    </citation>
    <scope>NUCLEOTIDE SEQUENCE [LARGE SCALE GENOMIC DNA]</scope>
    <source>
        <strain evidence="14">PB4641</strain>
    </source>
</reference>
<dbReference type="SMART" id="SM00220">
    <property type="entry name" value="S_TKc"/>
    <property type="match status" value="1"/>
</dbReference>
<keyword evidence="6" id="KW-0418">Kinase</keyword>
<dbReference type="Gene3D" id="1.10.510.10">
    <property type="entry name" value="Transferase(Phosphotransferase) domain 1"/>
    <property type="match status" value="1"/>
</dbReference>
<keyword evidence="15" id="KW-1185">Reference proteome</keyword>
<evidence type="ECO:0000256" key="6">
    <source>
        <dbReference type="ARBA" id="ARBA00022777"/>
    </source>
</evidence>
<comment type="cofactor">
    <cofactor evidence="1">
        <name>Mg(2+)</name>
        <dbReference type="ChEBI" id="CHEBI:18420"/>
    </cofactor>
</comment>
<dbReference type="Gene3D" id="3.30.200.20">
    <property type="entry name" value="Phosphorylase Kinase, domain 1"/>
    <property type="match status" value="1"/>
</dbReference>
<feature type="domain" description="Protein kinase" evidence="13">
    <location>
        <begin position="129"/>
        <end position="383"/>
    </location>
</feature>
<feature type="compositionally biased region" description="Basic and acidic residues" evidence="12">
    <location>
        <begin position="401"/>
        <end position="416"/>
    </location>
</feature>
<dbReference type="PANTHER" id="PTHR22984:SF29">
    <property type="entry name" value="SERINE_THREONINE-PROTEIN KINASE PIM-1"/>
    <property type="match status" value="1"/>
</dbReference>
<evidence type="ECO:0000256" key="2">
    <source>
        <dbReference type="ARBA" id="ARBA00012513"/>
    </source>
</evidence>
<dbReference type="InterPro" id="IPR008271">
    <property type="entry name" value="Ser/Thr_kinase_AS"/>
</dbReference>
<dbReference type="InterPro" id="IPR051138">
    <property type="entry name" value="PIM_Ser/Thr_kinase"/>
</dbReference>
<dbReference type="AlphaFoldDB" id="E3LTD3"/>
<dbReference type="Proteomes" id="UP000008281">
    <property type="component" value="Unassembled WGS sequence"/>
</dbReference>
<dbReference type="SUPFAM" id="SSF56112">
    <property type="entry name" value="Protein kinase-like (PK-like)"/>
    <property type="match status" value="1"/>
</dbReference>
<evidence type="ECO:0000256" key="1">
    <source>
        <dbReference type="ARBA" id="ARBA00001946"/>
    </source>
</evidence>
<accession>E3LTD3</accession>
<evidence type="ECO:0000256" key="5">
    <source>
        <dbReference type="ARBA" id="ARBA00022741"/>
    </source>
</evidence>
<dbReference type="PANTHER" id="PTHR22984">
    <property type="entry name" value="SERINE/THREONINE-PROTEIN KINASE PIM"/>
    <property type="match status" value="1"/>
</dbReference>
<keyword evidence="8" id="KW-0460">Magnesium</keyword>
<dbReference type="GO" id="GO:0005737">
    <property type="term" value="C:cytoplasm"/>
    <property type="evidence" value="ECO:0007669"/>
    <property type="project" value="TreeGrafter"/>
</dbReference>
<keyword evidence="5 11" id="KW-0547">Nucleotide-binding</keyword>
<dbReference type="OrthoDB" id="193931at2759"/>
<dbReference type="Pfam" id="PF00069">
    <property type="entry name" value="Pkinase"/>
    <property type="match status" value="1"/>
</dbReference>
<evidence type="ECO:0000256" key="4">
    <source>
        <dbReference type="ARBA" id="ARBA00022679"/>
    </source>
</evidence>
<evidence type="ECO:0000256" key="8">
    <source>
        <dbReference type="ARBA" id="ARBA00022842"/>
    </source>
</evidence>
<dbReference type="FunCoup" id="E3LTD3">
    <property type="interactions" value="620"/>
</dbReference>
<dbReference type="HOGENOM" id="CLU_000288_63_0_1"/>
<dbReference type="PROSITE" id="PS00107">
    <property type="entry name" value="PROTEIN_KINASE_ATP"/>
    <property type="match status" value="1"/>
</dbReference>
<feature type="region of interest" description="Disordered" evidence="12">
    <location>
        <begin position="399"/>
        <end position="467"/>
    </location>
</feature>
<dbReference type="EMBL" id="DS268414">
    <property type="protein sequence ID" value="EFP09298.1"/>
    <property type="molecule type" value="Genomic_DNA"/>
</dbReference>
<dbReference type="FunFam" id="3.30.200.20:FF:000547">
    <property type="entry name" value="Serine/threonine-protein kinase prk-2"/>
    <property type="match status" value="1"/>
</dbReference>
<feature type="compositionally biased region" description="Basic residues" evidence="12">
    <location>
        <begin position="456"/>
        <end position="467"/>
    </location>
</feature>
<dbReference type="GO" id="GO:0005524">
    <property type="term" value="F:ATP binding"/>
    <property type="evidence" value="ECO:0007669"/>
    <property type="project" value="UniProtKB-UniRule"/>
</dbReference>
<dbReference type="RefSeq" id="XP_003113044.2">
    <property type="nucleotide sequence ID" value="XM_003112996.2"/>
</dbReference>
<evidence type="ECO:0000256" key="3">
    <source>
        <dbReference type="ARBA" id="ARBA00022527"/>
    </source>
</evidence>
<dbReference type="InParanoid" id="E3LTD3"/>